<evidence type="ECO:0000256" key="1">
    <source>
        <dbReference type="SAM" id="MobiDB-lite"/>
    </source>
</evidence>
<proteinExistence type="predicted"/>
<evidence type="ECO:0000313" key="2">
    <source>
        <dbReference type="EMBL" id="VDL70763.1"/>
    </source>
</evidence>
<accession>A0A0N4XWB7</accession>
<protein>
    <submittedName>
        <fullName evidence="4">Syndecan</fullName>
    </submittedName>
</protein>
<evidence type="ECO:0000313" key="4">
    <source>
        <dbReference type="WBParaSite" id="NBR_0000717301-mRNA-1"/>
    </source>
</evidence>
<dbReference type="Proteomes" id="UP000271162">
    <property type="component" value="Unassembled WGS sequence"/>
</dbReference>
<name>A0A0N4XWB7_NIPBR</name>
<organism evidence="4">
    <name type="scientific">Nippostrongylus brasiliensis</name>
    <name type="common">Rat hookworm</name>
    <dbReference type="NCBI Taxonomy" id="27835"/>
    <lineage>
        <taxon>Eukaryota</taxon>
        <taxon>Metazoa</taxon>
        <taxon>Ecdysozoa</taxon>
        <taxon>Nematoda</taxon>
        <taxon>Chromadorea</taxon>
        <taxon>Rhabditida</taxon>
        <taxon>Rhabditina</taxon>
        <taxon>Rhabditomorpha</taxon>
        <taxon>Strongyloidea</taxon>
        <taxon>Heligmosomidae</taxon>
        <taxon>Nippostrongylus</taxon>
    </lineage>
</organism>
<dbReference type="AlphaFoldDB" id="A0A0N4XWB7"/>
<reference evidence="4" key="1">
    <citation type="submission" date="2017-02" db="UniProtKB">
        <authorList>
            <consortium name="WormBaseParasite"/>
        </authorList>
    </citation>
    <scope>IDENTIFICATION</scope>
</reference>
<feature type="compositionally biased region" description="Pro residues" evidence="1">
    <location>
        <begin position="162"/>
        <end position="175"/>
    </location>
</feature>
<sequence>MTTSPMPSTYPSHSISEIFRGERESQFVQDSNDVDQSAAEAAEDIEQDLMGFESTTSSYYSAPGFSAIGPSAPQIIADVTLRPSTEVTFLESPRIEENGYSYESPSELITETVPPPRNREATSDPSDSMETNYEEIGRNVIASRLVDVDTDAGRRTFEYALPLPPSGEPSPPSFPPFYYTTPPSADYATTDPSVQENELVPKFINFLEAPGQLSRGGNEDETAHSRREPYKQPMPPLREEETSENEYTAEDHEHFTPSYSLQQKLFNPPDPSTLLRDVNSRRPYDNMHFVPSDTAVALPEGSAVSGYHSRSTSGAARFEVRHVVVSRSRRNFILDQPSELLACKKFRSTPCFGNLWQAYNCCG</sequence>
<dbReference type="WBParaSite" id="NBR_0000717301-mRNA-1">
    <property type="protein sequence ID" value="NBR_0000717301-mRNA-1"/>
    <property type="gene ID" value="NBR_0000717301"/>
</dbReference>
<dbReference type="EMBL" id="UYSL01019865">
    <property type="protein sequence ID" value="VDL70763.1"/>
    <property type="molecule type" value="Genomic_DNA"/>
</dbReference>
<feature type="compositionally biased region" description="Basic and acidic residues" evidence="1">
    <location>
        <begin position="217"/>
        <end position="230"/>
    </location>
</feature>
<keyword evidence="3" id="KW-1185">Reference proteome</keyword>
<feature type="region of interest" description="Disordered" evidence="1">
    <location>
        <begin position="159"/>
        <end position="181"/>
    </location>
</feature>
<dbReference type="STRING" id="27835.A0A0N4XWB7"/>
<gene>
    <name evidence="2" type="ORF">NBR_LOCUS7174</name>
</gene>
<evidence type="ECO:0000313" key="3">
    <source>
        <dbReference type="Proteomes" id="UP000271162"/>
    </source>
</evidence>
<feature type="region of interest" description="Disordered" evidence="1">
    <location>
        <begin position="210"/>
        <end position="242"/>
    </location>
</feature>
<feature type="region of interest" description="Disordered" evidence="1">
    <location>
        <begin position="98"/>
        <end position="132"/>
    </location>
</feature>
<reference evidence="2 3" key="2">
    <citation type="submission" date="2018-11" db="EMBL/GenBank/DDBJ databases">
        <authorList>
            <consortium name="Pathogen Informatics"/>
        </authorList>
    </citation>
    <scope>NUCLEOTIDE SEQUENCE [LARGE SCALE GENOMIC DNA]</scope>
</reference>